<evidence type="ECO:0000313" key="2">
    <source>
        <dbReference type="EMBL" id="MSR92839.1"/>
    </source>
</evidence>
<sequence length="151" mass="16898">MLLHVLFYEGGEEPVRMLLTKEQMKQADAYTISQKGIPAETLMERAAFAFVEALLKRKTDLPRVCVLCGTGNNGGDGLAIARILKERNVDVTVVVTGDQKKAVRFFSGRCSAYWRGDAGWRKNTGRRTAICWWTLCLAWVFPGNCRPGIRS</sequence>
<dbReference type="Gene3D" id="3.40.50.10260">
    <property type="entry name" value="YjeF N-terminal domain"/>
    <property type="match status" value="1"/>
</dbReference>
<evidence type="ECO:0000313" key="3">
    <source>
        <dbReference type="Proteomes" id="UP000434409"/>
    </source>
</evidence>
<dbReference type="InterPro" id="IPR004443">
    <property type="entry name" value="YjeF_N_dom"/>
</dbReference>
<organism evidence="2 3">
    <name type="scientific">Suipraeoptans intestinalis</name>
    <dbReference type="NCBI Taxonomy" id="2606628"/>
    <lineage>
        <taxon>Bacteria</taxon>
        <taxon>Bacillati</taxon>
        <taxon>Bacillota</taxon>
        <taxon>Clostridia</taxon>
        <taxon>Lachnospirales</taxon>
        <taxon>Lachnospiraceae</taxon>
        <taxon>Suipraeoptans</taxon>
    </lineage>
</organism>
<dbReference type="Pfam" id="PF03853">
    <property type="entry name" value="YjeF_N"/>
    <property type="match status" value="1"/>
</dbReference>
<accession>A0A6N7UXF9</accession>
<gene>
    <name evidence="2" type="ORF">FYJ34_00765</name>
</gene>
<name>A0A6N7UXF9_9FIRM</name>
<dbReference type="SUPFAM" id="SSF64153">
    <property type="entry name" value="YjeF N-terminal domain-like"/>
    <property type="match status" value="1"/>
</dbReference>
<protein>
    <recommendedName>
        <fullName evidence="1">YjeF N-terminal domain-containing protein</fullName>
    </recommendedName>
</protein>
<feature type="domain" description="YjeF N-terminal" evidence="1">
    <location>
        <begin position="24"/>
        <end position="151"/>
    </location>
</feature>
<dbReference type="InterPro" id="IPR036652">
    <property type="entry name" value="YjeF_N_dom_sf"/>
</dbReference>
<reference evidence="2 3" key="1">
    <citation type="submission" date="2019-08" db="EMBL/GenBank/DDBJ databases">
        <title>In-depth cultivation of the pig gut microbiome towards novel bacterial diversity and tailored functional studies.</title>
        <authorList>
            <person name="Wylensek D."/>
            <person name="Hitch T.C.A."/>
            <person name="Clavel T."/>
        </authorList>
    </citation>
    <scope>NUCLEOTIDE SEQUENCE [LARGE SCALE GENOMIC DNA]</scope>
    <source>
        <strain evidence="2 3">68-1-5</strain>
    </source>
</reference>
<dbReference type="EMBL" id="VULY01000018">
    <property type="protein sequence ID" value="MSR92839.1"/>
    <property type="molecule type" value="Genomic_DNA"/>
</dbReference>
<dbReference type="RefSeq" id="WP_154475367.1">
    <property type="nucleotide sequence ID" value="NZ_VULY01000018.1"/>
</dbReference>
<evidence type="ECO:0000259" key="1">
    <source>
        <dbReference type="PROSITE" id="PS51385"/>
    </source>
</evidence>
<dbReference type="PROSITE" id="PS51385">
    <property type="entry name" value="YJEF_N"/>
    <property type="match status" value="1"/>
</dbReference>
<comment type="caution">
    <text evidence="2">The sequence shown here is derived from an EMBL/GenBank/DDBJ whole genome shotgun (WGS) entry which is preliminary data.</text>
</comment>
<dbReference type="Proteomes" id="UP000434409">
    <property type="component" value="Unassembled WGS sequence"/>
</dbReference>
<keyword evidence="3" id="KW-1185">Reference proteome</keyword>
<dbReference type="AlphaFoldDB" id="A0A6N7UXF9"/>
<proteinExistence type="predicted"/>